<dbReference type="RefSeq" id="WP_186970384.1">
    <property type="nucleotide sequence ID" value="NZ_JACOPK010000009.1"/>
</dbReference>
<feature type="domain" description="SLH" evidence="4">
    <location>
        <begin position="1190"/>
        <end position="1250"/>
    </location>
</feature>
<dbReference type="Proteomes" id="UP000641741">
    <property type="component" value="Unassembled WGS sequence"/>
</dbReference>
<dbReference type="SMART" id="SM00710">
    <property type="entry name" value="PbH1"/>
    <property type="match status" value="8"/>
</dbReference>
<dbReference type="SUPFAM" id="SSF51126">
    <property type="entry name" value="Pectin lyase-like"/>
    <property type="match status" value="1"/>
</dbReference>
<comment type="caution">
    <text evidence="5">The sequence shown here is derived from an EMBL/GenBank/DDBJ whole genome shotgun (WGS) entry which is preliminary data.</text>
</comment>
<organism evidence="5 6">
    <name type="scientific">Agathobaculum hominis</name>
    <dbReference type="NCBI Taxonomy" id="2763014"/>
    <lineage>
        <taxon>Bacteria</taxon>
        <taxon>Bacillati</taxon>
        <taxon>Bacillota</taxon>
        <taxon>Clostridia</taxon>
        <taxon>Eubacteriales</taxon>
        <taxon>Butyricicoccaceae</taxon>
        <taxon>Agathobaculum</taxon>
    </lineage>
</organism>
<dbReference type="Gene3D" id="2.160.20.20">
    <property type="match status" value="1"/>
</dbReference>
<dbReference type="EMBL" id="JACOPK010000009">
    <property type="protein sequence ID" value="MBC5696267.1"/>
    <property type="molecule type" value="Genomic_DNA"/>
</dbReference>
<dbReference type="InterPro" id="IPR001119">
    <property type="entry name" value="SLH_dom"/>
</dbReference>
<proteinExistence type="predicted"/>
<feature type="domain" description="SLH" evidence="4">
    <location>
        <begin position="1251"/>
        <end position="1301"/>
    </location>
</feature>
<dbReference type="InterPro" id="IPR012332">
    <property type="entry name" value="Autotransporter_pectin_lyase_C"/>
</dbReference>
<gene>
    <name evidence="5" type="ORF">H8S02_09975</name>
</gene>
<accession>A0ABR7GPM5</accession>
<keyword evidence="1" id="KW-0677">Repeat</keyword>
<dbReference type="PROSITE" id="PS51272">
    <property type="entry name" value="SLH"/>
    <property type="match status" value="3"/>
</dbReference>
<feature type="domain" description="SLH" evidence="4">
    <location>
        <begin position="1126"/>
        <end position="1189"/>
    </location>
</feature>
<evidence type="ECO:0000256" key="2">
    <source>
        <dbReference type="SAM" id="MobiDB-lite"/>
    </source>
</evidence>
<evidence type="ECO:0000259" key="4">
    <source>
        <dbReference type="PROSITE" id="PS51272"/>
    </source>
</evidence>
<protein>
    <submittedName>
        <fullName evidence="5">S-layer homology domain-containing protein</fullName>
    </submittedName>
</protein>
<feature type="signal peptide" evidence="3">
    <location>
        <begin position="1"/>
        <end position="25"/>
    </location>
</feature>
<dbReference type="Gene3D" id="2.160.20.110">
    <property type="match status" value="1"/>
</dbReference>
<feature type="region of interest" description="Disordered" evidence="2">
    <location>
        <begin position="588"/>
        <end position="611"/>
    </location>
</feature>
<evidence type="ECO:0000313" key="6">
    <source>
        <dbReference type="Proteomes" id="UP000641741"/>
    </source>
</evidence>
<feature type="chain" id="PRO_5045246323" evidence="3">
    <location>
        <begin position="26"/>
        <end position="1301"/>
    </location>
</feature>
<dbReference type="Pfam" id="PF00395">
    <property type="entry name" value="SLH"/>
    <property type="match status" value="3"/>
</dbReference>
<keyword evidence="3" id="KW-0732">Signal</keyword>
<sequence length="1301" mass="134684">MKKRLLSVLLMCCMVLTLLPTAAFAEGSEEEPPVCSCETACTAEAMNADCPICGAEGASAENCAKYIKPADDAAVQPEGEVSDPQPKTALTALIGGSETATEVSTAEELTAAIADVNFDTVKLAADINIDTTLTVNRTVTLDLNGKVLQMTGSGSVIKVESSGNLTLTDSNTAAEHKFMPNGKLWVLDEANGKETVTGGVITGGKGYPFHLISSTVNCGGGVYIAPSGQLTMTGGNIIGCSAEFGGGVCIYPRQNGEQIQFSMSGGSIAGCVASDIGGGVCAYGTFKMSGPAVIRSSAVESADNFVCGGGVYVDGSFEMSGEATIKGCQAISDSANGGGVFVNSSRSFVMSEKAKIENCQAISNSSRGRGEGGGVYLANNTKFTLSGSAVIQNCTATNSANHGEAYGGGVSADCVKEITLADSARIVGCTAANGSGLYITGSQQSGYGILYANSGSVDGDVVLGDTEDGPCTITGSGGTVFNGKVTVTPGSTIESGTFNGEVTNNGTITGGVFNNTVSGSGIIKGGTFNTPMTGSGTETDPYQIGTADQLKLFRDIVNGTGGQTQNRGAWAVLMNDIVLNDGTFAEDGSYTPGPSGKTAEEWTPIGKYTDDGNNTPYTGTFDGKHYAIKGLYVVNLPDVAVGLFGGLKGAAVRNLTVDGYVQGCDFVSGIAGDASANSTIENCRNDCHVVSEYGVDSGSFLYAGGIVGSAADTTIAGCVNTGVVEARGSNNFGSVAAGIVGILYGNATVINCYNTGEINVTGDKLREGTAGGIAGKDLSAHNTVSDCYNVGAVTVEYTGNSDSYIAMVGGIMGKIYYSDTTVSNCYSVGTLTSTTGTGTSYIGGVVGITKGTVGNCYYLDSTATKAVWNDGGTVDEATGPKTAAQLGDGTVLALLINNRGDSEHPWNSQCQYLAAARKTLPAFKTQTGDEHTHDWSAWTSNGDGTHSRHCTCNAVETQNCSGGKATCKAKAKCADCGAKYGDTNPNHHGDKLKHVVAKDATTREEGNIEYWHCEACGKYFSDNAATKEITQAETVIPKRQSSGSNYSYYTIKATAGTGGAISPSGNVSVREGRDQTFTITPDKGYAVANVKIDGKSIGAVKSYTFENVRRTHTIEVIFVKANGNPQTGVFVDVATGSYYEDAVDWAVENGITQGTDDTHFSPDGICTRAQAATFLWRAAGSPKPETRTMPFTDVPVGSYYYDAVLWAVENGITKGTSNTTFSPDATCSRAQIVAFLWRSEKSPAVGTANPFADVKSTVYYADAVLWAVKEDITKGTTNTTFSPDADCTRAQIVTFLWRCKK</sequence>
<dbReference type="InterPro" id="IPR006626">
    <property type="entry name" value="PbH1"/>
</dbReference>
<name>A0ABR7GPM5_9FIRM</name>
<evidence type="ECO:0000256" key="1">
    <source>
        <dbReference type="ARBA" id="ARBA00022737"/>
    </source>
</evidence>
<dbReference type="InterPro" id="IPR011050">
    <property type="entry name" value="Pectin_lyase_fold/virulence"/>
</dbReference>
<evidence type="ECO:0000256" key="3">
    <source>
        <dbReference type="SAM" id="SignalP"/>
    </source>
</evidence>
<evidence type="ECO:0000313" key="5">
    <source>
        <dbReference type="EMBL" id="MBC5696267.1"/>
    </source>
</evidence>
<keyword evidence="6" id="KW-1185">Reference proteome</keyword>
<reference evidence="5 6" key="1">
    <citation type="submission" date="2020-08" db="EMBL/GenBank/DDBJ databases">
        <title>Genome public.</title>
        <authorList>
            <person name="Liu C."/>
            <person name="Sun Q."/>
        </authorList>
    </citation>
    <scope>NUCLEOTIDE SEQUENCE [LARGE SCALE GENOMIC DNA]</scope>
    <source>
        <strain evidence="5 6">M2</strain>
    </source>
</reference>